<dbReference type="GO" id="GO:0016787">
    <property type="term" value="F:hydrolase activity"/>
    <property type="evidence" value="ECO:0007669"/>
    <property type="project" value="UniProtKB-KW"/>
</dbReference>
<dbReference type="PANTHER" id="PTHR34407">
    <property type="entry name" value="EXPRESSED PROTEIN"/>
    <property type="match status" value="1"/>
</dbReference>
<dbReference type="KEGG" id="cheb:HH215_27795"/>
<dbReference type="EMBL" id="CP051680">
    <property type="protein sequence ID" value="QJD86602.1"/>
    <property type="molecule type" value="Genomic_DNA"/>
</dbReference>
<dbReference type="Gene3D" id="3.40.50.1110">
    <property type="entry name" value="SGNH hydrolase"/>
    <property type="match status" value="1"/>
</dbReference>
<feature type="domain" description="SGNH hydrolase-type esterase" evidence="1">
    <location>
        <begin position="16"/>
        <end position="186"/>
    </location>
</feature>
<dbReference type="AlphaFoldDB" id="A0A7Z2ZQ30"/>
<evidence type="ECO:0000313" key="3">
    <source>
        <dbReference type="Proteomes" id="UP000502248"/>
    </source>
</evidence>
<name>A0A7Z2ZQ30_9BACL</name>
<dbReference type="CDD" id="cd00229">
    <property type="entry name" value="SGNH_hydrolase"/>
    <property type="match status" value="1"/>
</dbReference>
<keyword evidence="2" id="KW-0378">Hydrolase</keyword>
<dbReference type="RefSeq" id="WP_169282851.1">
    <property type="nucleotide sequence ID" value="NZ_CP051680.1"/>
</dbReference>
<dbReference type="Pfam" id="PF13472">
    <property type="entry name" value="Lipase_GDSL_2"/>
    <property type="match status" value="1"/>
</dbReference>
<dbReference type="SUPFAM" id="SSF52266">
    <property type="entry name" value="SGNH hydrolase"/>
    <property type="match status" value="1"/>
</dbReference>
<evidence type="ECO:0000259" key="1">
    <source>
        <dbReference type="Pfam" id="PF13472"/>
    </source>
</evidence>
<reference evidence="2 3" key="1">
    <citation type="submission" date="2020-04" db="EMBL/GenBank/DDBJ databases">
        <title>Genome sequencing of novel species.</title>
        <authorList>
            <person name="Heo J."/>
            <person name="Kim S.-J."/>
            <person name="Kim J.-S."/>
            <person name="Hong S.-B."/>
            <person name="Kwon S.-W."/>
        </authorList>
    </citation>
    <scope>NUCLEOTIDE SEQUENCE [LARGE SCALE GENOMIC DNA]</scope>
    <source>
        <strain evidence="2 3">MFER-1</strain>
    </source>
</reference>
<sequence>MKEKLAGNGRVVVAYIGGSITEGAGASDADATSWRALTDRFLKERYTEERIASINAGVGGTNSTFGAHRLQEHVFSQGEIDLLFVEFSVNDGDDREESIRGMEGIVRQCRTIFPKTDVCFVYAAADKNLSEGLPFNIAIHEEVAIHYDIPSINLAAKIRQREYAGEGSWGELANDRTHPNDAGHALYADDIRGMLEFVLGDDEPREGGEVHFDVTLPKPLLKTNYEHAAMLGLGTASELNGFAFTETYPGPMMNWRYKIDHLRADSPEASLTFSVTGRSAGLLLLCGPDTGSFEYSVNGNTFNKVNLFDEWCLLAYRPIIALFPLQEETTEIQITIRNTAIKDERSTGNGLRIMRLLRN</sequence>
<dbReference type="InterPro" id="IPR013830">
    <property type="entry name" value="SGNH_hydro"/>
</dbReference>
<dbReference type="InterPro" id="IPR036514">
    <property type="entry name" value="SGNH_hydro_sf"/>
</dbReference>
<proteinExistence type="predicted"/>
<dbReference type="Proteomes" id="UP000502248">
    <property type="component" value="Chromosome"/>
</dbReference>
<evidence type="ECO:0000313" key="2">
    <source>
        <dbReference type="EMBL" id="QJD86602.1"/>
    </source>
</evidence>
<dbReference type="PANTHER" id="PTHR34407:SF1">
    <property type="entry name" value="SGNH HYDROLASE-TYPE ESTERASE DOMAIN-CONTAINING PROTEIN"/>
    <property type="match status" value="1"/>
</dbReference>
<protein>
    <submittedName>
        <fullName evidence="2">SGNH/GDSL hydrolase family protein</fullName>
    </submittedName>
</protein>
<accession>A0A7Z2ZQ30</accession>
<keyword evidence="3" id="KW-1185">Reference proteome</keyword>
<gene>
    <name evidence="2" type="ORF">HH215_27795</name>
</gene>
<organism evidence="2 3">
    <name type="scientific">Cohnella herbarum</name>
    <dbReference type="NCBI Taxonomy" id="2728023"/>
    <lineage>
        <taxon>Bacteria</taxon>
        <taxon>Bacillati</taxon>
        <taxon>Bacillota</taxon>
        <taxon>Bacilli</taxon>
        <taxon>Bacillales</taxon>
        <taxon>Paenibacillaceae</taxon>
        <taxon>Cohnella</taxon>
    </lineage>
</organism>